<keyword evidence="1" id="KW-0575">Peroxidase</keyword>
<dbReference type="InterPro" id="IPR036249">
    <property type="entry name" value="Thioredoxin-like_sf"/>
</dbReference>
<dbReference type="InterPro" id="IPR013740">
    <property type="entry name" value="Redoxin"/>
</dbReference>
<evidence type="ECO:0000256" key="2">
    <source>
        <dbReference type="ARBA" id="ARBA00022862"/>
    </source>
</evidence>
<proteinExistence type="predicted"/>
<evidence type="ECO:0000259" key="6">
    <source>
        <dbReference type="Pfam" id="PF08534"/>
    </source>
</evidence>
<dbReference type="PANTHER" id="PTHR42801:SF21">
    <property type="entry name" value="BCPB PROTEIN"/>
    <property type="match status" value="1"/>
</dbReference>
<dbReference type="Pfam" id="PF08534">
    <property type="entry name" value="Redoxin"/>
    <property type="match status" value="1"/>
</dbReference>
<dbReference type="Proteomes" id="UP000275137">
    <property type="component" value="Unassembled WGS sequence"/>
</dbReference>
<feature type="domain" description="Redoxin" evidence="6">
    <location>
        <begin position="24"/>
        <end position="171"/>
    </location>
</feature>
<dbReference type="CDD" id="cd03017">
    <property type="entry name" value="PRX_BCP"/>
    <property type="match status" value="1"/>
</dbReference>
<dbReference type="InterPro" id="IPR050924">
    <property type="entry name" value="Peroxiredoxin_BCP/PrxQ"/>
</dbReference>
<evidence type="ECO:0000256" key="4">
    <source>
        <dbReference type="ARBA" id="ARBA00023157"/>
    </source>
</evidence>
<keyword evidence="2" id="KW-0049">Antioxidant</keyword>
<dbReference type="PANTHER" id="PTHR42801">
    <property type="entry name" value="THIOREDOXIN-DEPENDENT PEROXIDE REDUCTASE"/>
    <property type="match status" value="1"/>
</dbReference>
<dbReference type="GO" id="GO:0005737">
    <property type="term" value="C:cytoplasm"/>
    <property type="evidence" value="ECO:0007669"/>
    <property type="project" value="TreeGrafter"/>
</dbReference>
<dbReference type="GO" id="GO:0045454">
    <property type="term" value="P:cell redox homeostasis"/>
    <property type="evidence" value="ECO:0007669"/>
    <property type="project" value="TreeGrafter"/>
</dbReference>
<gene>
    <name evidence="7" type="ORF">ED236_04685</name>
</gene>
<keyword evidence="3" id="KW-0560">Oxidoreductase</keyword>
<organism evidence="7 8">
    <name type="scientific">Pseudomethylobacillus aquaticus</name>
    <dbReference type="NCBI Taxonomy" id="2676064"/>
    <lineage>
        <taxon>Bacteria</taxon>
        <taxon>Pseudomonadati</taxon>
        <taxon>Pseudomonadota</taxon>
        <taxon>Betaproteobacteria</taxon>
        <taxon>Nitrosomonadales</taxon>
        <taxon>Methylophilaceae</taxon>
        <taxon>Pseudomethylobacillus</taxon>
    </lineage>
</organism>
<dbReference type="Gene3D" id="3.40.30.10">
    <property type="entry name" value="Glutaredoxin"/>
    <property type="match status" value="1"/>
</dbReference>
<protein>
    <submittedName>
        <fullName evidence="7">Peroxiredoxin</fullName>
    </submittedName>
</protein>
<accession>A0A3N0V2G0</accession>
<dbReference type="GO" id="GO:0034599">
    <property type="term" value="P:cellular response to oxidative stress"/>
    <property type="evidence" value="ECO:0007669"/>
    <property type="project" value="TreeGrafter"/>
</dbReference>
<evidence type="ECO:0000256" key="1">
    <source>
        <dbReference type="ARBA" id="ARBA00022559"/>
    </source>
</evidence>
<evidence type="ECO:0000256" key="3">
    <source>
        <dbReference type="ARBA" id="ARBA00023002"/>
    </source>
</evidence>
<keyword evidence="5" id="KW-0676">Redox-active center</keyword>
<name>A0A3N0V2G0_9PROT</name>
<sequence>MQVLTSLPVDLPRPVADGACDHLPGMRLPEVALNSTQGGLVALASLPERLLVYCYPMTGQPGVPLPDGWDQIPGARGCTPQSCALRDHHAELQALHIQVFGLSTQTTAYQAEAATRLHLPFALLSDADLAFSQALRLPMLEVKGMQLIRRLTLIVDEGVISKVFYPVFPPDQHAQVVLDWLNTAP</sequence>
<dbReference type="RefSeq" id="WP_123236804.1">
    <property type="nucleotide sequence ID" value="NZ_RJVP01000002.1"/>
</dbReference>
<evidence type="ECO:0000256" key="5">
    <source>
        <dbReference type="ARBA" id="ARBA00023284"/>
    </source>
</evidence>
<dbReference type="AlphaFoldDB" id="A0A3N0V2G0"/>
<comment type="caution">
    <text evidence="7">The sequence shown here is derived from an EMBL/GenBank/DDBJ whole genome shotgun (WGS) entry which is preliminary data.</text>
</comment>
<dbReference type="SUPFAM" id="SSF52833">
    <property type="entry name" value="Thioredoxin-like"/>
    <property type="match status" value="1"/>
</dbReference>
<dbReference type="GO" id="GO:0008379">
    <property type="term" value="F:thioredoxin peroxidase activity"/>
    <property type="evidence" value="ECO:0007669"/>
    <property type="project" value="TreeGrafter"/>
</dbReference>
<keyword evidence="8" id="KW-1185">Reference proteome</keyword>
<evidence type="ECO:0000313" key="8">
    <source>
        <dbReference type="Proteomes" id="UP000275137"/>
    </source>
</evidence>
<dbReference type="EMBL" id="RJVP01000002">
    <property type="protein sequence ID" value="ROH86997.1"/>
    <property type="molecule type" value="Genomic_DNA"/>
</dbReference>
<reference evidence="7 8" key="1">
    <citation type="submission" date="2018-10" db="EMBL/GenBank/DDBJ databases">
        <authorList>
            <person name="Chen W.-M."/>
        </authorList>
    </citation>
    <scope>NUCLEOTIDE SEQUENCE [LARGE SCALE GENOMIC DNA]</scope>
    <source>
        <strain evidence="7 8">H-5</strain>
    </source>
</reference>
<keyword evidence="4" id="KW-1015">Disulfide bond</keyword>
<evidence type="ECO:0000313" key="7">
    <source>
        <dbReference type="EMBL" id="ROH86997.1"/>
    </source>
</evidence>